<dbReference type="GO" id="GO:0080120">
    <property type="term" value="P:CAAX-box protein maturation"/>
    <property type="evidence" value="ECO:0007669"/>
    <property type="project" value="UniProtKB-ARBA"/>
</dbReference>
<organism evidence="3 4">
    <name type="scientific">Sulfobacillus benefaciens</name>
    <dbReference type="NCBI Taxonomy" id="453960"/>
    <lineage>
        <taxon>Bacteria</taxon>
        <taxon>Bacillati</taxon>
        <taxon>Bacillota</taxon>
        <taxon>Clostridia</taxon>
        <taxon>Eubacteriales</taxon>
        <taxon>Clostridiales Family XVII. Incertae Sedis</taxon>
        <taxon>Sulfobacillus</taxon>
    </lineage>
</organism>
<feature type="transmembrane region" description="Helical" evidence="1">
    <location>
        <begin position="166"/>
        <end position="187"/>
    </location>
</feature>
<evidence type="ECO:0000313" key="3">
    <source>
        <dbReference type="EMBL" id="PSR26922.1"/>
    </source>
</evidence>
<feature type="domain" description="CAAX prenyl protease 2/Lysostaphin resistance protein A-like" evidence="2">
    <location>
        <begin position="131"/>
        <end position="233"/>
    </location>
</feature>
<evidence type="ECO:0000259" key="2">
    <source>
        <dbReference type="Pfam" id="PF02517"/>
    </source>
</evidence>
<dbReference type="Pfam" id="PF02517">
    <property type="entry name" value="Rce1-like"/>
    <property type="match status" value="1"/>
</dbReference>
<dbReference type="Proteomes" id="UP000242699">
    <property type="component" value="Unassembled WGS sequence"/>
</dbReference>
<feature type="transmembrane region" description="Helical" evidence="1">
    <location>
        <begin position="226"/>
        <end position="245"/>
    </location>
</feature>
<reference evidence="3 4" key="1">
    <citation type="journal article" date="2014" name="BMC Genomics">
        <title>Comparison of environmental and isolate Sulfobacillus genomes reveals diverse carbon, sulfur, nitrogen, and hydrogen metabolisms.</title>
        <authorList>
            <person name="Justice N.B."/>
            <person name="Norman A."/>
            <person name="Brown C.T."/>
            <person name="Singh A."/>
            <person name="Thomas B.C."/>
            <person name="Banfield J.F."/>
        </authorList>
    </citation>
    <scope>NUCLEOTIDE SEQUENCE [LARGE SCALE GENOMIC DNA]</scope>
    <source>
        <strain evidence="3">AMDSBA1</strain>
    </source>
</reference>
<proteinExistence type="predicted"/>
<dbReference type="EMBL" id="PXYT01000031">
    <property type="protein sequence ID" value="PSR26922.1"/>
    <property type="molecule type" value="Genomic_DNA"/>
</dbReference>
<gene>
    <name evidence="3" type="ORF">C7B43_12875</name>
</gene>
<dbReference type="AlphaFoldDB" id="A0A2T2WXG8"/>
<dbReference type="InterPro" id="IPR003675">
    <property type="entry name" value="Rce1/LyrA-like_dom"/>
</dbReference>
<feature type="transmembrane region" description="Helical" evidence="1">
    <location>
        <begin position="123"/>
        <end position="145"/>
    </location>
</feature>
<feature type="transmembrane region" description="Helical" evidence="1">
    <location>
        <begin position="97"/>
        <end position="117"/>
    </location>
</feature>
<name>A0A2T2WXG8_9FIRM</name>
<feature type="transmembrane region" description="Helical" evidence="1">
    <location>
        <begin position="58"/>
        <end position="77"/>
    </location>
</feature>
<accession>A0A2T2WXG8</accession>
<sequence length="246" mass="27446">MADVSGRMVRRLDPHVKAHKPFFPVTQSSRGRVLITMLSLVFIIIAATLWPASPGRWFWVPALVGHLVMVIVGYLVWISTGVPRPPLTIRPRSPRAFFRVATILGLVVIGLTVMSPSSGQFLWYRHGIVALVAWILFQSVIVGWTEEFYFRGVIQEVLSQTISSRPFLGIPAFVWLSAGLFGLAHLVNLDSQPLLTTLMQVLTASSLGLVFGQYYHKTQDLAGTAWLHNLFDGVVTILPWLFVLIK</sequence>
<dbReference type="GO" id="GO:0004175">
    <property type="term" value="F:endopeptidase activity"/>
    <property type="evidence" value="ECO:0007669"/>
    <property type="project" value="UniProtKB-ARBA"/>
</dbReference>
<comment type="caution">
    <text evidence="3">The sequence shown here is derived from an EMBL/GenBank/DDBJ whole genome shotgun (WGS) entry which is preliminary data.</text>
</comment>
<keyword evidence="1" id="KW-0812">Transmembrane</keyword>
<keyword evidence="1" id="KW-0472">Membrane</keyword>
<feature type="transmembrane region" description="Helical" evidence="1">
    <location>
        <begin position="33"/>
        <end position="52"/>
    </location>
</feature>
<protein>
    <recommendedName>
        <fullName evidence="2">CAAX prenyl protease 2/Lysostaphin resistance protein A-like domain-containing protein</fullName>
    </recommendedName>
</protein>
<evidence type="ECO:0000256" key="1">
    <source>
        <dbReference type="SAM" id="Phobius"/>
    </source>
</evidence>
<evidence type="ECO:0000313" key="4">
    <source>
        <dbReference type="Proteomes" id="UP000242699"/>
    </source>
</evidence>
<keyword evidence="1" id="KW-1133">Transmembrane helix</keyword>